<keyword evidence="3" id="KW-1185">Reference proteome</keyword>
<feature type="compositionally biased region" description="Pro residues" evidence="1">
    <location>
        <begin position="248"/>
        <end position="257"/>
    </location>
</feature>
<evidence type="ECO:0000256" key="1">
    <source>
        <dbReference type="SAM" id="MobiDB-lite"/>
    </source>
</evidence>
<proteinExistence type="predicted"/>
<organism evidence="2 3">
    <name type="scientific">Prunus dulcis</name>
    <name type="common">Almond</name>
    <name type="synonym">Amygdalus dulcis</name>
    <dbReference type="NCBI Taxonomy" id="3755"/>
    <lineage>
        <taxon>Eukaryota</taxon>
        <taxon>Viridiplantae</taxon>
        <taxon>Streptophyta</taxon>
        <taxon>Embryophyta</taxon>
        <taxon>Tracheophyta</taxon>
        <taxon>Spermatophyta</taxon>
        <taxon>Magnoliopsida</taxon>
        <taxon>eudicotyledons</taxon>
        <taxon>Gunneridae</taxon>
        <taxon>Pentapetalae</taxon>
        <taxon>rosids</taxon>
        <taxon>fabids</taxon>
        <taxon>Rosales</taxon>
        <taxon>Rosaceae</taxon>
        <taxon>Amygdaloideae</taxon>
        <taxon>Amygdaleae</taxon>
        <taxon>Prunus</taxon>
    </lineage>
</organism>
<accession>A0AAD4ZAZ2</accession>
<protein>
    <submittedName>
        <fullName evidence="2">Uncharacterized protein</fullName>
    </submittedName>
</protein>
<sequence length="257" mass="28608">MQNGSYQDTLAEDNIFSEASKILSIHKLPNTKSLEQFDQATLAERQGWSKKLRGLHKMLTSCSCRRVVQRQQPLHSQAKLTLLLLADRQLFLKKSTQHPCQTARAIQSGNKRDKLIPKHTNLPRPYSQLPCRSQPVARHHAHNCRACPATVDMLAARWLARKFLSNPRPPAPAVQQDDKIKNELLPCLAEDKSNSARPQLAEDSHSCCCPTKTSCPASLANALYAKMAQPRRRQQSTLPALAEAPLHSPAPPITPAT</sequence>
<dbReference type="Proteomes" id="UP001054821">
    <property type="component" value="Chromosome 3"/>
</dbReference>
<name>A0AAD4ZAZ2_PRUDU</name>
<comment type="caution">
    <text evidence="2">The sequence shown here is derived from an EMBL/GenBank/DDBJ whole genome shotgun (WGS) entry which is preliminary data.</text>
</comment>
<gene>
    <name evidence="2" type="ORF">L3X38_018281</name>
</gene>
<reference evidence="2 3" key="1">
    <citation type="journal article" date="2022" name="G3 (Bethesda)">
        <title>Whole-genome sequence and methylome profiling of the almond [Prunus dulcis (Mill.) D.A. Webb] cultivar 'Nonpareil'.</title>
        <authorList>
            <person name="D'Amico-Willman K.M."/>
            <person name="Ouma W.Z."/>
            <person name="Meulia T."/>
            <person name="Sideli G.M."/>
            <person name="Gradziel T.M."/>
            <person name="Fresnedo-Ramirez J."/>
        </authorList>
    </citation>
    <scope>NUCLEOTIDE SEQUENCE [LARGE SCALE GENOMIC DNA]</scope>
    <source>
        <strain evidence="2">Clone GOH B32 T37-40</strain>
    </source>
</reference>
<dbReference type="AlphaFoldDB" id="A0AAD4ZAZ2"/>
<feature type="region of interest" description="Disordered" evidence="1">
    <location>
        <begin position="228"/>
        <end position="257"/>
    </location>
</feature>
<evidence type="ECO:0000313" key="2">
    <source>
        <dbReference type="EMBL" id="KAI5339009.1"/>
    </source>
</evidence>
<dbReference type="EMBL" id="JAJFAZ020000003">
    <property type="protein sequence ID" value="KAI5339009.1"/>
    <property type="molecule type" value="Genomic_DNA"/>
</dbReference>
<evidence type="ECO:0000313" key="3">
    <source>
        <dbReference type="Proteomes" id="UP001054821"/>
    </source>
</evidence>